<dbReference type="PANTHER" id="PTHR44943:SF8">
    <property type="entry name" value="TPR REPEAT-CONTAINING PROTEIN MJ0263"/>
    <property type="match status" value="1"/>
</dbReference>
<dbReference type="Pfam" id="PF13174">
    <property type="entry name" value="TPR_6"/>
    <property type="match status" value="1"/>
</dbReference>
<evidence type="ECO:0000256" key="2">
    <source>
        <dbReference type="ARBA" id="ARBA00022803"/>
    </source>
</evidence>
<evidence type="ECO:0000256" key="1">
    <source>
        <dbReference type="ARBA" id="ARBA00022737"/>
    </source>
</evidence>
<dbReference type="AlphaFoldDB" id="A0A926DHJ7"/>
<dbReference type="InterPro" id="IPR019734">
    <property type="entry name" value="TPR_rpt"/>
</dbReference>
<evidence type="ECO:0000256" key="3">
    <source>
        <dbReference type="PROSITE-ProRule" id="PRU00339"/>
    </source>
</evidence>
<comment type="caution">
    <text evidence="4">The sequence shown here is derived from an EMBL/GenBank/DDBJ whole genome shotgun (WGS) entry which is preliminary data.</text>
</comment>
<reference evidence="4" key="1">
    <citation type="submission" date="2020-08" db="EMBL/GenBank/DDBJ databases">
        <title>Genome public.</title>
        <authorList>
            <person name="Liu C."/>
            <person name="Sun Q."/>
        </authorList>
    </citation>
    <scope>NUCLEOTIDE SEQUENCE</scope>
    <source>
        <strain evidence="4">NSJ-63</strain>
    </source>
</reference>
<dbReference type="Proteomes" id="UP000617951">
    <property type="component" value="Unassembled WGS sequence"/>
</dbReference>
<organism evidence="4 5">
    <name type="scientific">Guopingia tenuis</name>
    <dbReference type="NCBI Taxonomy" id="2763656"/>
    <lineage>
        <taxon>Bacteria</taxon>
        <taxon>Bacillati</taxon>
        <taxon>Bacillota</taxon>
        <taxon>Clostridia</taxon>
        <taxon>Christensenellales</taxon>
        <taxon>Christensenellaceae</taxon>
        <taxon>Guopingia</taxon>
    </lineage>
</organism>
<dbReference type="RefSeq" id="WP_249279335.1">
    <property type="nucleotide sequence ID" value="NZ_JACRSS010000001.1"/>
</dbReference>
<protein>
    <submittedName>
        <fullName evidence="4">Tetratricopeptide repeat protein</fullName>
    </submittedName>
</protein>
<dbReference type="EMBL" id="JACRSS010000001">
    <property type="protein sequence ID" value="MBC8537419.1"/>
    <property type="molecule type" value="Genomic_DNA"/>
</dbReference>
<feature type="repeat" description="TPR" evidence="3">
    <location>
        <begin position="284"/>
        <end position="317"/>
    </location>
</feature>
<name>A0A926DHJ7_9FIRM</name>
<keyword evidence="1" id="KW-0677">Repeat</keyword>
<keyword evidence="2 3" id="KW-0802">TPR repeat</keyword>
<proteinExistence type="predicted"/>
<dbReference type="Pfam" id="PF14559">
    <property type="entry name" value="TPR_19"/>
    <property type="match status" value="1"/>
</dbReference>
<dbReference type="InterPro" id="IPR011990">
    <property type="entry name" value="TPR-like_helical_dom_sf"/>
</dbReference>
<gene>
    <name evidence="4" type="ORF">H8693_00530</name>
</gene>
<keyword evidence="5" id="KW-1185">Reference proteome</keyword>
<accession>A0A926DHJ7</accession>
<dbReference type="SUPFAM" id="SSF48452">
    <property type="entry name" value="TPR-like"/>
    <property type="match status" value="2"/>
</dbReference>
<evidence type="ECO:0000313" key="4">
    <source>
        <dbReference type="EMBL" id="MBC8537419.1"/>
    </source>
</evidence>
<dbReference type="Pfam" id="PF13181">
    <property type="entry name" value="TPR_8"/>
    <property type="match status" value="1"/>
</dbReference>
<dbReference type="Gene3D" id="1.25.40.10">
    <property type="entry name" value="Tetratricopeptide repeat domain"/>
    <property type="match status" value="2"/>
</dbReference>
<sequence length="569" mass="65147">MSIEKQKNNVLRFEQKARFHYLKYQKLADRGNYIDALVALRAAAAKDPENTDYQMELAELYTELCCFDESNYIFFSLIAKEKGDPGDCVFGLGCNFFGLRDADKARECFTRYLEEFPEGMYTYEAQDFLDLMEYEEAEALEDDVPPGAYDIAEEGKDLLDQGEYEQAIRVLSTALQKYPDLLFIKNNLALAYYCCGETEKSQELTREVLAAEPENLHATCNKILFENSLGPGESWEDCIAALDRLVPEELDEKVKLALTYCELMEDERAYRILQTVLEEMPYDARTLFLMGASAANTGRYAEAFDYFMDMIKIDPENTIALYYKNLVQEVCDGKRESVRILYAYQVPMEEIRRRMAFINASLQKGTEELQRLWREDEVFSSLLVWGLSLGELSVKRAVLDIIGNFADKKAEGILRRYLLRRSEPDLAKNDALLALRRMGASQPYIAYISGKITEIRVGMVEDAKTRLYPSSQKVLERIIEGADILNAREIMPFALEIFGRYISAQKHAPLMRNTNAWAAAILYICLPRLSAGGEWTMERVAEAMEAKPESVKRCVALLRKVFPAKDEEK</sequence>
<evidence type="ECO:0000313" key="5">
    <source>
        <dbReference type="Proteomes" id="UP000617951"/>
    </source>
</evidence>
<dbReference type="PANTHER" id="PTHR44943">
    <property type="entry name" value="CELLULOSE SYNTHASE OPERON PROTEIN C"/>
    <property type="match status" value="1"/>
</dbReference>
<dbReference type="PROSITE" id="PS50005">
    <property type="entry name" value="TPR"/>
    <property type="match status" value="1"/>
</dbReference>
<dbReference type="InterPro" id="IPR051685">
    <property type="entry name" value="Ycf3/AcsC/BcsC/TPR_MFPF"/>
</dbReference>
<dbReference type="SMART" id="SM00028">
    <property type="entry name" value="TPR"/>
    <property type="match status" value="5"/>
</dbReference>